<feature type="compositionally biased region" description="Basic and acidic residues" evidence="3">
    <location>
        <begin position="381"/>
        <end position="398"/>
    </location>
</feature>
<sequence length="398" mass="44228">MDSSLFELHLPTLTVVVCLVLITAAALMTLVGLTQRVYRGFWWWTTAQWLTTLSPVCLLLRDLSPWMLPLSALLSLQWPLMMLAGLRRFHARTRFPMPGWADPVLPLLGTAAYAAVWARDASDMAARVAVFSLFNVAGYLYAMWHVQAIPGWRLSPYLKAVRLFLIGGAVLQAPRLVTAMQNWGIPLSDPQHIQQPAVLLGLVVAVMVSVYMCLLLTYERTEQELRESHRQLRELADIDMLTQVPTRRHFNEIAGAALRLSRPESAVVLRIDIDHLRQLNDLHGHAAGDEALKLVATHARALLGERDVIGRIGGDQFVALLPDMALQDALHLARRLVRTVAQAREARGLPGLSLSFGMVSVREGETLAAALTRAEQALKASQHDEGRQSRPCRDSMSL</sequence>
<dbReference type="Proteomes" id="UP000244892">
    <property type="component" value="Chromosome"/>
</dbReference>
<dbReference type="InterPro" id="IPR000160">
    <property type="entry name" value="GGDEF_dom"/>
</dbReference>
<feature type="transmembrane region" description="Helical" evidence="4">
    <location>
        <begin position="12"/>
        <end position="34"/>
    </location>
</feature>
<keyword evidence="4" id="KW-0472">Membrane</keyword>
<evidence type="ECO:0000256" key="1">
    <source>
        <dbReference type="ARBA" id="ARBA00012528"/>
    </source>
</evidence>
<dbReference type="CDD" id="cd01949">
    <property type="entry name" value="GGDEF"/>
    <property type="match status" value="1"/>
</dbReference>
<dbReference type="KEGG" id="aon:DEH84_10360"/>
<dbReference type="GO" id="GO:0005886">
    <property type="term" value="C:plasma membrane"/>
    <property type="evidence" value="ECO:0007669"/>
    <property type="project" value="TreeGrafter"/>
</dbReference>
<protein>
    <recommendedName>
        <fullName evidence="1">diguanylate cyclase</fullName>
        <ecNumber evidence="1">2.7.7.65</ecNumber>
    </recommendedName>
</protein>
<evidence type="ECO:0000313" key="6">
    <source>
        <dbReference type="EMBL" id="AWI53787.1"/>
    </source>
</evidence>
<evidence type="ECO:0000313" key="7">
    <source>
        <dbReference type="Proteomes" id="UP000244892"/>
    </source>
</evidence>
<keyword evidence="7" id="KW-1185">Reference proteome</keyword>
<evidence type="ECO:0000256" key="4">
    <source>
        <dbReference type="SAM" id="Phobius"/>
    </source>
</evidence>
<dbReference type="EC" id="2.7.7.65" evidence="1"/>
<proteinExistence type="predicted"/>
<dbReference type="GO" id="GO:0043709">
    <property type="term" value="P:cell adhesion involved in single-species biofilm formation"/>
    <property type="evidence" value="ECO:0007669"/>
    <property type="project" value="TreeGrafter"/>
</dbReference>
<name>A0A2U8FSC4_9BURK</name>
<feature type="transmembrane region" description="Helical" evidence="4">
    <location>
        <begin position="197"/>
        <end position="218"/>
    </location>
</feature>
<dbReference type="Pfam" id="PF00990">
    <property type="entry name" value="GGDEF"/>
    <property type="match status" value="1"/>
</dbReference>
<dbReference type="SUPFAM" id="SSF55073">
    <property type="entry name" value="Nucleotide cyclase"/>
    <property type="match status" value="1"/>
</dbReference>
<evidence type="ECO:0000259" key="5">
    <source>
        <dbReference type="PROSITE" id="PS50887"/>
    </source>
</evidence>
<evidence type="ECO:0000256" key="3">
    <source>
        <dbReference type="SAM" id="MobiDB-lite"/>
    </source>
</evidence>
<keyword evidence="4" id="KW-0812">Transmembrane</keyword>
<dbReference type="InterPro" id="IPR029787">
    <property type="entry name" value="Nucleotide_cyclase"/>
</dbReference>
<keyword evidence="4" id="KW-1133">Transmembrane helix</keyword>
<dbReference type="OrthoDB" id="8792640at2"/>
<gene>
    <name evidence="6" type="ORF">DEH84_10360</name>
</gene>
<comment type="catalytic activity">
    <reaction evidence="2">
        <text>2 GTP = 3',3'-c-di-GMP + 2 diphosphate</text>
        <dbReference type="Rhea" id="RHEA:24898"/>
        <dbReference type="ChEBI" id="CHEBI:33019"/>
        <dbReference type="ChEBI" id="CHEBI:37565"/>
        <dbReference type="ChEBI" id="CHEBI:58805"/>
        <dbReference type="EC" id="2.7.7.65"/>
    </reaction>
</comment>
<dbReference type="EMBL" id="CP029210">
    <property type="protein sequence ID" value="AWI53787.1"/>
    <property type="molecule type" value="Genomic_DNA"/>
</dbReference>
<dbReference type="GO" id="GO:1902201">
    <property type="term" value="P:negative regulation of bacterial-type flagellum-dependent cell motility"/>
    <property type="evidence" value="ECO:0007669"/>
    <property type="project" value="TreeGrafter"/>
</dbReference>
<dbReference type="RefSeq" id="WP_109036786.1">
    <property type="nucleotide sequence ID" value="NZ_CP029210.1"/>
</dbReference>
<dbReference type="PANTHER" id="PTHR45138:SF9">
    <property type="entry name" value="DIGUANYLATE CYCLASE DGCM-RELATED"/>
    <property type="match status" value="1"/>
</dbReference>
<accession>A0A2U8FSC4</accession>
<dbReference type="PANTHER" id="PTHR45138">
    <property type="entry name" value="REGULATORY COMPONENTS OF SENSORY TRANSDUCTION SYSTEM"/>
    <property type="match status" value="1"/>
</dbReference>
<dbReference type="PROSITE" id="PS50887">
    <property type="entry name" value="GGDEF"/>
    <property type="match status" value="1"/>
</dbReference>
<dbReference type="InterPro" id="IPR043128">
    <property type="entry name" value="Rev_trsase/Diguanyl_cyclase"/>
</dbReference>
<dbReference type="GO" id="GO:0052621">
    <property type="term" value="F:diguanylate cyclase activity"/>
    <property type="evidence" value="ECO:0007669"/>
    <property type="project" value="UniProtKB-EC"/>
</dbReference>
<organism evidence="6 7">
    <name type="scientific">Aquabacterium olei</name>
    <dbReference type="NCBI Taxonomy" id="1296669"/>
    <lineage>
        <taxon>Bacteria</taxon>
        <taxon>Pseudomonadati</taxon>
        <taxon>Pseudomonadota</taxon>
        <taxon>Betaproteobacteria</taxon>
        <taxon>Burkholderiales</taxon>
        <taxon>Aquabacterium</taxon>
    </lineage>
</organism>
<feature type="domain" description="GGDEF" evidence="5">
    <location>
        <begin position="264"/>
        <end position="395"/>
    </location>
</feature>
<evidence type="ECO:0000256" key="2">
    <source>
        <dbReference type="ARBA" id="ARBA00034247"/>
    </source>
</evidence>
<dbReference type="InterPro" id="IPR050469">
    <property type="entry name" value="Diguanylate_Cyclase"/>
</dbReference>
<dbReference type="NCBIfam" id="TIGR00254">
    <property type="entry name" value="GGDEF"/>
    <property type="match status" value="1"/>
</dbReference>
<feature type="transmembrane region" description="Helical" evidence="4">
    <location>
        <begin position="124"/>
        <end position="144"/>
    </location>
</feature>
<dbReference type="AlphaFoldDB" id="A0A2U8FSC4"/>
<dbReference type="SMART" id="SM00267">
    <property type="entry name" value="GGDEF"/>
    <property type="match status" value="1"/>
</dbReference>
<feature type="region of interest" description="Disordered" evidence="3">
    <location>
        <begin position="378"/>
        <end position="398"/>
    </location>
</feature>
<dbReference type="Gene3D" id="3.30.70.270">
    <property type="match status" value="1"/>
</dbReference>
<reference evidence="6 7" key="1">
    <citation type="submission" date="2018-05" db="EMBL/GenBank/DDBJ databases">
        <title>complete genome sequence of Aquabacterium olei NBRC 110486.</title>
        <authorList>
            <person name="Tang B."/>
            <person name="Chang J."/>
            <person name="Zhang L."/>
            <person name="Yang H."/>
        </authorList>
    </citation>
    <scope>NUCLEOTIDE SEQUENCE [LARGE SCALE GENOMIC DNA]</scope>
    <source>
        <strain evidence="6 7">NBRC 110486</strain>
    </source>
</reference>